<proteinExistence type="predicted"/>
<evidence type="ECO:0000256" key="1">
    <source>
        <dbReference type="ARBA" id="ARBA00022723"/>
    </source>
</evidence>
<evidence type="ECO:0000256" key="3">
    <source>
        <dbReference type="ARBA" id="ARBA00022771"/>
    </source>
</evidence>
<evidence type="ECO:0000313" key="9">
    <source>
        <dbReference type="Proteomes" id="UP001140562"/>
    </source>
</evidence>
<keyword evidence="4" id="KW-0862">Zinc</keyword>
<dbReference type="Gene3D" id="3.30.160.60">
    <property type="entry name" value="Classic Zinc Finger"/>
    <property type="match status" value="1"/>
</dbReference>
<dbReference type="Gene3D" id="3.30.420.10">
    <property type="entry name" value="Ribonuclease H-like superfamily/Ribonuclease H"/>
    <property type="match status" value="1"/>
</dbReference>
<name>A0A9W9BZ39_9PLEO</name>
<comment type="caution">
    <text evidence="8">The sequence shown here is derived from an EMBL/GenBank/DDBJ whole genome shotgun (WGS) entry which is preliminary data.</text>
</comment>
<dbReference type="AlphaFoldDB" id="A0A9W9BZ39"/>
<feature type="compositionally biased region" description="Low complexity" evidence="6">
    <location>
        <begin position="335"/>
        <end position="352"/>
    </location>
</feature>
<sequence>MARPSTGKTHTCGRCEQKFDSRQELRRHSQNHSDAEPLKIHCKVCKWPFDSLALEKHIIDAGHSQHATPQRRKCDRCTQTFSTERDYNRHRDLGKPCSDANHRDDWKKKPRAAYVDPDKPKVVVRDIPQLAYGSDTSSTSTVMSQGGIQCKKCKRDFMSEHAYNSHFLSCKPFNEELARNPLPEIVHLPEQDQNFAPMSPAPQHHAVTLEYPEPRTPKTTTLAEASYYMPLHTVTMNTRAPVPHPPPTPPNDIPARNPARPVQQQVRASPKESAPLSAGAKVFVCNINGCTRSYGSEAGLKMHKTDAHGVGGKVLDLHGKDSWMLSQRERERLRAGGLLRSSSGPSGPQRARPATDPYNQTLHHAGVSAPPPLPTSVNVGGALEMEQARFICGKTLRLLLQTNIFIHHDGKMNVGGMNWTRIPVAKQPAVVGMFNDMCHLPRKLQSFEYVPAPKTFAVEYTAQYPVTEFGSAPARNPAKPALDIISMSCSKIALSNGRQEVVKIAAVDVLTCRVLMSYLVCTDPNAGVADWYSATTGLSSFQDMEDARQAGYRVLKGWAAARLALFKFVDKETIILGHNLRSELDALRIIHGRAVDIAKVVEKAAQGPLSKAQVSLDSWCRDVANLATLKTDPVFGRDCIMNVFAAREIGLWTIKNKEKLDKVAKQKSKDYQMVMKN</sequence>
<dbReference type="InterPro" id="IPR036397">
    <property type="entry name" value="RNaseH_sf"/>
</dbReference>
<keyword evidence="2" id="KW-0677">Repeat</keyword>
<dbReference type="InterPro" id="IPR013087">
    <property type="entry name" value="Znf_C2H2_type"/>
</dbReference>
<gene>
    <name evidence="8" type="ORF">N0V87_006119</name>
</gene>
<dbReference type="PROSITE" id="PS00028">
    <property type="entry name" value="ZINC_FINGER_C2H2_1"/>
    <property type="match status" value="2"/>
</dbReference>
<feature type="domain" description="C2H2-type" evidence="7">
    <location>
        <begin position="10"/>
        <end position="37"/>
    </location>
</feature>
<dbReference type="PANTHER" id="PTHR24409">
    <property type="entry name" value="ZINC FINGER PROTEIN 142"/>
    <property type="match status" value="1"/>
</dbReference>
<evidence type="ECO:0000313" key="8">
    <source>
        <dbReference type="EMBL" id="KAJ4335461.1"/>
    </source>
</evidence>
<evidence type="ECO:0000259" key="7">
    <source>
        <dbReference type="PROSITE" id="PS50157"/>
    </source>
</evidence>
<dbReference type="Proteomes" id="UP001140562">
    <property type="component" value="Unassembled WGS sequence"/>
</dbReference>
<feature type="compositionally biased region" description="Pro residues" evidence="6">
    <location>
        <begin position="242"/>
        <end position="252"/>
    </location>
</feature>
<accession>A0A9W9BZ39</accession>
<feature type="region of interest" description="Disordered" evidence="6">
    <location>
        <begin position="239"/>
        <end position="274"/>
    </location>
</feature>
<dbReference type="GO" id="GO:0005634">
    <property type="term" value="C:nucleus"/>
    <property type="evidence" value="ECO:0007669"/>
    <property type="project" value="TreeGrafter"/>
</dbReference>
<evidence type="ECO:0000256" key="5">
    <source>
        <dbReference type="PROSITE-ProRule" id="PRU00042"/>
    </source>
</evidence>
<reference evidence="8" key="1">
    <citation type="submission" date="2022-10" db="EMBL/GenBank/DDBJ databases">
        <title>Tapping the CABI collections for fungal endophytes: first genome assemblies for Collariella, Neodidymelliopsis, Ascochyta clinopodiicola, Didymella pomorum, Didymosphaeria variabile, Neocosmospora piperis and Neocucurbitaria cava.</title>
        <authorList>
            <person name="Hill R."/>
        </authorList>
    </citation>
    <scope>NUCLEOTIDE SEQUENCE</scope>
    <source>
        <strain evidence="8">IMI 360193</strain>
    </source>
</reference>
<feature type="region of interest" description="Disordered" evidence="6">
    <location>
        <begin position="335"/>
        <end position="373"/>
    </location>
</feature>
<organism evidence="8 9">
    <name type="scientific">Didymella glomerata</name>
    <dbReference type="NCBI Taxonomy" id="749621"/>
    <lineage>
        <taxon>Eukaryota</taxon>
        <taxon>Fungi</taxon>
        <taxon>Dikarya</taxon>
        <taxon>Ascomycota</taxon>
        <taxon>Pezizomycotina</taxon>
        <taxon>Dothideomycetes</taxon>
        <taxon>Pleosporomycetidae</taxon>
        <taxon>Pleosporales</taxon>
        <taxon>Pleosporineae</taxon>
        <taxon>Didymellaceae</taxon>
        <taxon>Didymella</taxon>
    </lineage>
</organism>
<evidence type="ECO:0000256" key="2">
    <source>
        <dbReference type="ARBA" id="ARBA00022737"/>
    </source>
</evidence>
<keyword evidence="9" id="KW-1185">Reference proteome</keyword>
<dbReference type="EMBL" id="JAPEUV010000061">
    <property type="protein sequence ID" value="KAJ4335461.1"/>
    <property type="molecule type" value="Genomic_DNA"/>
</dbReference>
<keyword evidence="1" id="KW-0479">Metal-binding</keyword>
<dbReference type="OrthoDB" id="16516at2759"/>
<dbReference type="GO" id="GO:0000977">
    <property type="term" value="F:RNA polymerase II transcription regulatory region sequence-specific DNA binding"/>
    <property type="evidence" value="ECO:0007669"/>
    <property type="project" value="TreeGrafter"/>
</dbReference>
<keyword evidence="3 5" id="KW-0863">Zinc-finger</keyword>
<evidence type="ECO:0000256" key="4">
    <source>
        <dbReference type="ARBA" id="ARBA00022833"/>
    </source>
</evidence>
<dbReference type="PANTHER" id="PTHR24409:SF295">
    <property type="entry name" value="AZ2-RELATED"/>
    <property type="match status" value="1"/>
</dbReference>
<dbReference type="PROSITE" id="PS50157">
    <property type="entry name" value="ZINC_FINGER_C2H2_2"/>
    <property type="match status" value="1"/>
</dbReference>
<protein>
    <recommendedName>
        <fullName evidence="7">C2H2-type domain-containing protein</fullName>
    </recommendedName>
</protein>
<evidence type="ECO:0000256" key="6">
    <source>
        <dbReference type="SAM" id="MobiDB-lite"/>
    </source>
</evidence>
<dbReference type="GO" id="GO:0008270">
    <property type="term" value="F:zinc ion binding"/>
    <property type="evidence" value="ECO:0007669"/>
    <property type="project" value="UniProtKB-KW"/>
</dbReference>
<dbReference type="GO" id="GO:0000981">
    <property type="term" value="F:DNA-binding transcription factor activity, RNA polymerase II-specific"/>
    <property type="evidence" value="ECO:0007669"/>
    <property type="project" value="TreeGrafter"/>
</dbReference>
<dbReference type="SMART" id="SM00355">
    <property type="entry name" value="ZnF_C2H2"/>
    <property type="match status" value="5"/>
</dbReference>